<sequence>MPGTMGFDRDKVMGLYKVVMMCFYHVEEEEDDECELLDVATGEWRTLIKKEQNYNFLYYNIN</sequence>
<dbReference type="Proteomes" id="UP000028999">
    <property type="component" value="Unassembled WGS sequence"/>
</dbReference>
<proteinExistence type="predicted"/>
<organism evidence="2 3">
    <name type="scientific">Brassica napus</name>
    <name type="common">Rape</name>
    <dbReference type="NCBI Taxonomy" id="3708"/>
    <lineage>
        <taxon>Eukaryota</taxon>
        <taxon>Viridiplantae</taxon>
        <taxon>Streptophyta</taxon>
        <taxon>Embryophyta</taxon>
        <taxon>Tracheophyta</taxon>
        <taxon>Spermatophyta</taxon>
        <taxon>Magnoliopsida</taxon>
        <taxon>eudicotyledons</taxon>
        <taxon>Gunneridae</taxon>
        <taxon>Pentapetalae</taxon>
        <taxon>rosids</taxon>
        <taxon>malvids</taxon>
        <taxon>Brassicales</taxon>
        <taxon>Brassicaceae</taxon>
        <taxon>Brassiceae</taxon>
        <taxon>Brassica</taxon>
    </lineage>
</organism>
<dbReference type="EMBL" id="LK032079">
    <property type="protein sequence ID" value="CDY17938.1"/>
    <property type="molecule type" value="Genomic_DNA"/>
</dbReference>
<dbReference type="Gramene" id="CDY17938">
    <property type="protein sequence ID" value="CDY17938"/>
    <property type="gene ID" value="GSBRNA2T00002292001"/>
</dbReference>
<reference evidence="2" key="2">
    <citation type="submission" date="2014-06" db="EMBL/GenBank/DDBJ databases">
        <authorList>
            <person name="Genoscope - CEA"/>
        </authorList>
    </citation>
    <scope>NUCLEOTIDE SEQUENCE</scope>
</reference>
<dbReference type="EMBL" id="HG994368">
    <property type="protein sequence ID" value="CAF1803358.1"/>
    <property type="molecule type" value="Genomic_DNA"/>
</dbReference>
<reference evidence="2 3" key="1">
    <citation type="journal article" date="2014" name="Science">
        <title>Plant genetics. Early allopolyploid evolution in the post-Neolithic Brassica napus oilseed genome.</title>
        <authorList>
            <person name="Chalhoub B."/>
            <person name="Denoeud F."/>
            <person name="Liu S."/>
            <person name="Parkin I.A."/>
            <person name="Tang H."/>
            <person name="Wang X."/>
            <person name="Chiquet J."/>
            <person name="Belcram H."/>
            <person name="Tong C."/>
            <person name="Samans B."/>
            <person name="Correa M."/>
            <person name="Da Silva C."/>
            <person name="Just J."/>
            <person name="Falentin C."/>
            <person name="Koh C.S."/>
            <person name="Le Clainche I."/>
            <person name="Bernard M."/>
            <person name="Bento P."/>
            <person name="Noel B."/>
            <person name="Labadie K."/>
            <person name="Alberti A."/>
            <person name="Charles M."/>
            <person name="Arnaud D."/>
            <person name="Guo H."/>
            <person name="Daviaud C."/>
            <person name="Alamery S."/>
            <person name="Jabbari K."/>
            <person name="Zhao M."/>
            <person name="Edger P.P."/>
            <person name="Chelaifa H."/>
            <person name="Tack D."/>
            <person name="Lassalle G."/>
            <person name="Mestiri I."/>
            <person name="Schnel N."/>
            <person name="Le Paslier M.C."/>
            <person name="Fan G."/>
            <person name="Renault V."/>
            <person name="Bayer P.E."/>
            <person name="Golicz A.A."/>
            <person name="Manoli S."/>
            <person name="Lee T.H."/>
            <person name="Thi V.H."/>
            <person name="Chalabi S."/>
            <person name="Hu Q."/>
            <person name="Fan C."/>
            <person name="Tollenaere R."/>
            <person name="Lu Y."/>
            <person name="Battail C."/>
            <person name="Shen J."/>
            <person name="Sidebottom C.H."/>
            <person name="Wang X."/>
            <person name="Canaguier A."/>
            <person name="Chauveau A."/>
            <person name="Berard A."/>
            <person name="Deniot G."/>
            <person name="Guan M."/>
            <person name="Liu Z."/>
            <person name="Sun F."/>
            <person name="Lim Y.P."/>
            <person name="Lyons E."/>
            <person name="Town C.D."/>
            <person name="Bancroft I."/>
            <person name="Wang X."/>
            <person name="Meng J."/>
            <person name="Ma J."/>
            <person name="Pires J.C."/>
            <person name="King G.J."/>
            <person name="Brunel D."/>
            <person name="Delourme R."/>
            <person name="Renard M."/>
            <person name="Aury J.M."/>
            <person name="Adams K.L."/>
            <person name="Batley J."/>
            <person name="Snowdon R.J."/>
            <person name="Tost J."/>
            <person name="Edwards D."/>
            <person name="Zhou Y."/>
            <person name="Hua W."/>
            <person name="Sharpe A.G."/>
            <person name="Paterson A.H."/>
            <person name="Guan C."/>
            <person name="Wincker P."/>
        </authorList>
    </citation>
    <scope>NUCLEOTIDE SEQUENCE [LARGE SCALE GENOMIC DNA]</scope>
    <source>
        <strain evidence="3">cv. Darmor-bzh</strain>
    </source>
</reference>
<reference evidence="1" key="3">
    <citation type="submission" date="2021-01" db="EMBL/GenBank/DDBJ databases">
        <authorList>
            <consortium name="Genoscope - CEA"/>
            <person name="William W."/>
        </authorList>
    </citation>
    <scope>NUCLEOTIDE SEQUENCE</scope>
</reference>
<name>A0A078FZX5_BRANA</name>
<dbReference type="PaxDb" id="3708-A0A078FZX5"/>
<accession>A0A078FZX5</accession>
<dbReference type="Proteomes" id="UP001295469">
    <property type="component" value="Chromosome C04"/>
</dbReference>
<protein>
    <submittedName>
        <fullName evidence="1">(rape) hypothetical protein</fullName>
    </submittedName>
    <submittedName>
        <fullName evidence="2">BnaC04g02810D protein</fullName>
    </submittedName>
</protein>
<evidence type="ECO:0000313" key="2">
    <source>
        <dbReference type="EMBL" id="CDY17938.1"/>
    </source>
</evidence>
<dbReference type="AlphaFoldDB" id="A0A078FZX5"/>
<keyword evidence="3" id="KW-1185">Reference proteome</keyword>
<evidence type="ECO:0000313" key="3">
    <source>
        <dbReference type="Proteomes" id="UP000028999"/>
    </source>
</evidence>
<evidence type="ECO:0000313" key="1">
    <source>
        <dbReference type="EMBL" id="CAF1803358.1"/>
    </source>
</evidence>
<gene>
    <name evidence="2" type="primary">BnaC04g02810D</name>
    <name evidence="1" type="ORF">DARMORV10_C04P04310.1</name>
    <name evidence="2" type="ORF">GSBRNA2T00002292001</name>
</gene>